<accession>A0A6J5H8W9</accession>
<keyword evidence="2" id="KW-1185">Reference proteome</keyword>
<evidence type="ECO:0000313" key="1">
    <source>
        <dbReference type="EMBL" id="CAB3810847.1"/>
    </source>
</evidence>
<sequence>MRLVALEFLERRQIRIRIAEADHEADHHLVVIHVIEERAAVGVVFERPASRVHHQTGLVLRGIDLPQLLDADAVDLRIGAVTQLESIVQLTAEVAARAFAEQRVLRVQFHAELEVFGRLAVLADAEVAGGHALHRAIVVVQHFGRRKAREDFDAERFGHCPKPARDVREADHVVAVIFEVVRQRPGRHALRAGFRQEQEAVFGHVDRQRRALFLPVRHQFGDRARVHHRARQDMRPDLRALFQYAHAQLDAFFSRQLFQADRRGQASRAAADDHHVVFHRLAGAVLLNETCVCHDVMPFL</sequence>
<evidence type="ECO:0000313" key="2">
    <source>
        <dbReference type="Proteomes" id="UP000494252"/>
    </source>
</evidence>
<name>A0A6J5H8W9_9BURK</name>
<dbReference type="AlphaFoldDB" id="A0A6J5H8W9"/>
<gene>
    <name evidence="1" type="ORF">LMG27177_07524</name>
</gene>
<dbReference type="EMBL" id="CADIKI010000049">
    <property type="protein sequence ID" value="CAB3810847.1"/>
    <property type="molecule type" value="Genomic_DNA"/>
</dbReference>
<protein>
    <submittedName>
        <fullName evidence="1">Uncharacterized protein</fullName>
    </submittedName>
</protein>
<dbReference type="Proteomes" id="UP000494252">
    <property type="component" value="Unassembled WGS sequence"/>
</dbReference>
<organism evidence="1 2">
    <name type="scientific">Paraburkholderia fynbosensis</name>
    <dbReference type="NCBI Taxonomy" id="1200993"/>
    <lineage>
        <taxon>Bacteria</taxon>
        <taxon>Pseudomonadati</taxon>
        <taxon>Pseudomonadota</taxon>
        <taxon>Betaproteobacteria</taxon>
        <taxon>Burkholderiales</taxon>
        <taxon>Burkholderiaceae</taxon>
        <taxon>Paraburkholderia</taxon>
    </lineage>
</organism>
<proteinExistence type="predicted"/>
<reference evidence="1 2" key="1">
    <citation type="submission" date="2020-04" db="EMBL/GenBank/DDBJ databases">
        <authorList>
            <person name="De Canck E."/>
        </authorList>
    </citation>
    <scope>NUCLEOTIDE SEQUENCE [LARGE SCALE GENOMIC DNA]</scope>
    <source>
        <strain evidence="1 2">LMG 27177</strain>
    </source>
</reference>